<organism evidence="2 3">
    <name type="scientific">Actinoplanes octamycinicus</name>
    <dbReference type="NCBI Taxonomy" id="135948"/>
    <lineage>
        <taxon>Bacteria</taxon>
        <taxon>Bacillati</taxon>
        <taxon>Actinomycetota</taxon>
        <taxon>Actinomycetes</taxon>
        <taxon>Micromonosporales</taxon>
        <taxon>Micromonosporaceae</taxon>
        <taxon>Actinoplanes</taxon>
    </lineage>
</organism>
<dbReference type="RefSeq" id="WP_185041684.1">
    <property type="nucleotide sequence ID" value="NZ_BAABFG010000005.1"/>
</dbReference>
<proteinExistence type="predicted"/>
<dbReference type="Proteomes" id="UP000546162">
    <property type="component" value="Unassembled WGS sequence"/>
</dbReference>
<feature type="transmembrane region" description="Helical" evidence="1">
    <location>
        <begin position="151"/>
        <end position="169"/>
    </location>
</feature>
<keyword evidence="1" id="KW-0472">Membrane</keyword>
<sequence>MSTGLASRSSTGVDPVRRVPGVWAGLLLAETRGLLLHPATVVTVLLALALWLIPGVPAFPDVTSTSWEVQYTLAVVAGGVFVAANLRALRPYRHRTADFEGVLSLPMGQRTAAALLAPLAPAALALAAGAARIHVTSLRRGATGTVQIGELLTVPAVIVLAGILGHLVAAASRNTAAGLVALVVLGIAGLAGMASAPARWRWFTPVAGEDPFAAPPLPAGLVDRPEWWHLAWLLGLAALAAGGALLLAGAGRVVVPGILVLGVILAGVGGVMQTRPASAEFAAQLAAARDRPSATQVCETRGAATYCAFPEFRGRIGEWARIVEAQDALVPGPAARLTVRQHLQVPIGDQGFVLPLPAGTWAADDRAAGTPDAIPVSTRWAAGGSGGFAESEVIGFSAQVAIRLVTGGPVEAEGPTVCGGRGALIVWLAATATPDTRAALRTLQSHTSGGAGLDLAVLNSRSGLRTGERETALAMALLDADQATVRQLVAEQWSELTAPRTDVDTAAEALGIGAVSTRLTPGGGICV</sequence>
<keyword evidence="1" id="KW-0812">Transmembrane</keyword>
<comment type="caution">
    <text evidence="2">The sequence shown here is derived from an EMBL/GenBank/DDBJ whole genome shotgun (WGS) entry which is preliminary data.</text>
</comment>
<dbReference type="AlphaFoldDB" id="A0A7W7M8P7"/>
<dbReference type="EMBL" id="JACHNB010000001">
    <property type="protein sequence ID" value="MBB4741168.1"/>
    <property type="molecule type" value="Genomic_DNA"/>
</dbReference>
<feature type="transmembrane region" description="Helical" evidence="1">
    <location>
        <begin position="34"/>
        <end position="53"/>
    </location>
</feature>
<evidence type="ECO:0000313" key="2">
    <source>
        <dbReference type="EMBL" id="MBB4741168.1"/>
    </source>
</evidence>
<evidence type="ECO:0000313" key="3">
    <source>
        <dbReference type="Proteomes" id="UP000546162"/>
    </source>
</evidence>
<feature type="transmembrane region" description="Helical" evidence="1">
    <location>
        <begin position="227"/>
        <end position="246"/>
    </location>
</feature>
<feature type="transmembrane region" description="Helical" evidence="1">
    <location>
        <begin position="253"/>
        <end position="272"/>
    </location>
</feature>
<feature type="transmembrane region" description="Helical" evidence="1">
    <location>
        <begin position="111"/>
        <end position="131"/>
    </location>
</feature>
<reference evidence="2 3" key="1">
    <citation type="submission" date="2020-08" db="EMBL/GenBank/DDBJ databases">
        <title>Sequencing the genomes of 1000 actinobacteria strains.</title>
        <authorList>
            <person name="Klenk H.-P."/>
        </authorList>
    </citation>
    <scope>NUCLEOTIDE SEQUENCE [LARGE SCALE GENOMIC DNA]</scope>
    <source>
        <strain evidence="2 3">DSM 45809</strain>
    </source>
</reference>
<accession>A0A7W7M8P7</accession>
<feature type="transmembrane region" description="Helical" evidence="1">
    <location>
        <begin position="73"/>
        <end position="90"/>
    </location>
</feature>
<keyword evidence="1" id="KW-1133">Transmembrane helix</keyword>
<name>A0A7W7M8P7_9ACTN</name>
<gene>
    <name evidence="2" type="ORF">BJY16_004627</name>
</gene>
<feature type="transmembrane region" description="Helical" evidence="1">
    <location>
        <begin position="176"/>
        <end position="196"/>
    </location>
</feature>
<evidence type="ECO:0000256" key="1">
    <source>
        <dbReference type="SAM" id="Phobius"/>
    </source>
</evidence>
<keyword evidence="3" id="KW-1185">Reference proteome</keyword>
<protein>
    <submittedName>
        <fullName evidence="2">Uncharacterized protein</fullName>
    </submittedName>
</protein>